<dbReference type="RefSeq" id="WP_201078052.1">
    <property type="nucleotide sequence ID" value="NZ_CP067420.1"/>
</dbReference>
<dbReference type="EMBL" id="CP067420">
    <property type="protein sequence ID" value="QQP90751.1"/>
    <property type="molecule type" value="Genomic_DNA"/>
</dbReference>
<sequence>MVDRLDFVFERWARYWLPPEEETGDRRADVDRAINRTHARIGGGTLRINTGLLVVTGASTLAVLPVEPSRPLPEWIDHRPRIDKPMLFLNGLLAAPPPPPSMLVQFSQAAVGPDDLVLNMGTVVSISTAKGAVWVNHPRTKALAALLSGLKIDLCRKALDLARRRDAGDGGRSVPGKPNSGKFDGDWIDREFKAIADQLGIGLDRLHDILDAMTEANRTEIQTAVLLAKQAETA</sequence>
<evidence type="ECO:0000313" key="1">
    <source>
        <dbReference type="EMBL" id="QQP90751.1"/>
    </source>
</evidence>
<gene>
    <name evidence="1" type="ORF">IGS68_05870</name>
</gene>
<keyword evidence="2" id="KW-1185">Reference proteome</keyword>
<organism evidence="1 2">
    <name type="scientific">Skermanella cutis</name>
    <dbReference type="NCBI Taxonomy" id="2775420"/>
    <lineage>
        <taxon>Bacteria</taxon>
        <taxon>Pseudomonadati</taxon>
        <taxon>Pseudomonadota</taxon>
        <taxon>Alphaproteobacteria</taxon>
        <taxon>Rhodospirillales</taxon>
        <taxon>Azospirillaceae</taxon>
        <taxon>Skermanella</taxon>
    </lineage>
</organism>
<name>A0ABX7BCH9_9PROT</name>
<protein>
    <submittedName>
        <fullName evidence="1">Uncharacterized protein</fullName>
    </submittedName>
</protein>
<accession>A0ABX7BCH9</accession>
<reference evidence="1" key="1">
    <citation type="submission" date="2021-02" db="EMBL/GenBank/DDBJ databases">
        <title>Skermanella TT6 skin isolate.</title>
        <authorList>
            <person name="Lee K."/>
            <person name="Ganzorig M."/>
        </authorList>
    </citation>
    <scope>NUCLEOTIDE SEQUENCE</scope>
    <source>
        <strain evidence="1">TT6</strain>
    </source>
</reference>
<evidence type="ECO:0000313" key="2">
    <source>
        <dbReference type="Proteomes" id="UP000595197"/>
    </source>
</evidence>
<proteinExistence type="predicted"/>
<dbReference type="Proteomes" id="UP000595197">
    <property type="component" value="Chromosome"/>
</dbReference>